<name>A0A6A6YRE6_9PEZI</name>
<reference evidence="3" key="2">
    <citation type="submission" date="2020-04" db="EMBL/GenBank/DDBJ databases">
        <authorList>
            <consortium name="NCBI Genome Project"/>
        </authorList>
    </citation>
    <scope>NUCLEOTIDE SEQUENCE</scope>
    <source>
        <strain evidence="3">CBS 304.34</strain>
    </source>
</reference>
<organism evidence="1">
    <name type="scientific">Mytilinidion resinicola</name>
    <dbReference type="NCBI Taxonomy" id="574789"/>
    <lineage>
        <taxon>Eukaryota</taxon>
        <taxon>Fungi</taxon>
        <taxon>Dikarya</taxon>
        <taxon>Ascomycota</taxon>
        <taxon>Pezizomycotina</taxon>
        <taxon>Dothideomycetes</taxon>
        <taxon>Pleosporomycetidae</taxon>
        <taxon>Mytilinidiales</taxon>
        <taxon>Mytilinidiaceae</taxon>
        <taxon>Mytilinidion</taxon>
    </lineage>
</organism>
<evidence type="ECO:0000313" key="1">
    <source>
        <dbReference type="EMBL" id="KAF2810535.1"/>
    </source>
</evidence>
<keyword evidence="2" id="KW-1185">Reference proteome</keyword>
<protein>
    <submittedName>
        <fullName evidence="1 3">Uncharacterized protein</fullName>
    </submittedName>
</protein>
<proteinExistence type="predicted"/>
<gene>
    <name evidence="1 3" type="ORF">BDZ99DRAFT_563771</name>
</gene>
<dbReference type="RefSeq" id="XP_033577499.1">
    <property type="nucleotide sequence ID" value="XM_033727373.1"/>
</dbReference>
<reference evidence="3" key="3">
    <citation type="submission" date="2025-04" db="UniProtKB">
        <authorList>
            <consortium name="RefSeq"/>
        </authorList>
    </citation>
    <scope>IDENTIFICATION</scope>
    <source>
        <strain evidence="3">CBS 304.34</strain>
    </source>
</reference>
<evidence type="ECO:0000313" key="2">
    <source>
        <dbReference type="Proteomes" id="UP000504636"/>
    </source>
</evidence>
<dbReference type="AlphaFoldDB" id="A0A6A6YRE6"/>
<accession>A0A6A6YRE6</accession>
<dbReference type="GeneID" id="54468266"/>
<dbReference type="EMBL" id="MU003700">
    <property type="protein sequence ID" value="KAF2810535.1"/>
    <property type="molecule type" value="Genomic_DNA"/>
</dbReference>
<sequence>MISLADQRDNSFFQEIQRISADGYVPTSLETWHHNGVILECPFFVALETSQLNFVPLEASNLVRYTTAMIFIDLSRFEDYEQIKERLWDRLREHSNPAMGPPHIMVIFGNIRKFKQKLSRTPISNYLPNCTGGENAKEVVRSLIQSYNLPYYGNYVAAIPYLYDCTEPRSVDAIIKSIETDHPNVQIDPCVKPSSTASRLVDEEAPAVTVAKSKEWIPGSLDEMLLA</sequence>
<dbReference type="Proteomes" id="UP000504636">
    <property type="component" value="Unplaced"/>
</dbReference>
<reference evidence="1 3" key="1">
    <citation type="journal article" date="2020" name="Stud. Mycol.">
        <title>101 Dothideomycetes genomes: a test case for predicting lifestyles and emergence of pathogens.</title>
        <authorList>
            <person name="Haridas S."/>
            <person name="Albert R."/>
            <person name="Binder M."/>
            <person name="Bloem J."/>
            <person name="Labutti K."/>
            <person name="Salamov A."/>
            <person name="Andreopoulos B."/>
            <person name="Baker S."/>
            <person name="Barry K."/>
            <person name="Bills G."/>
            <person name="Bluhm B."/>
            <person name="Cannon C."/>
            <person name="Castanera R."/>
            <person name="Culley D."/>
            <person name="Daum C."/>
            <person name="Ezra D."/>
            <person name="Gonzalez J."/>
            <person name="Henrissat B."/>
            <person name="Kuo A."/>
            <person name="Liang C."/>
            <person name="Lipzen A."/>
            <person name="Lutzoni F."/>
            <person name="Magnuson J."/>
            <person name="Mondo S."/>
            <person name="Nolan M."/>
            <person name="Ohm R."/>
            <person name="Pangilinan J."/>
            <person name="Park H.-J."/>
            <person name="Ramirez L."/>
            <person name="Alfaro M."/>
            <person name="Sun H."/>
            <person name="Tritt A."/>
            <person name="Yoshinaga Y."/>
            <person name="Zwiers L.-H."/>
            <person name="Turgeon B."/>
            <person name="Goodwin S."/>
            <person name="Spatafora J."/>
            <person name="Crous P."/>
            <person name="Grigoriev I."/>
        </authorList>
    </citation>
    <scope>NUCLEOTIDE SEQUENCE</scope>
    <source>
        <strain evidence="1 3">CBS 304.34</strain>
    </source>
</reference>
<evidence type="ECO:0000313" key="3">
    <source>
        <dbReference type="RefSeq" id="XP_033577499.1"/>
    </source>
</evidence>